<organism evidence="1 2">
    <name type="scientific">Paractinoplanes atraurantiacus</name>
    <dbReference type="NCBI Taxonomy" id="1036182"/>
    <lineage>
        <taxon>Bacteria</taxon>
        <taxon>Bacillati</taxon>
        <taxon>Actinomycetota</taxon>
        <taxon>Actinomycetes</taxon>
        <taxon>Micromonosporales</taxon>
        <taxon>Micromonosporaceae</taxon>
        <taxon>Paractinoplanes</taxon>
    </lineage>
</organism>
<evidence type="ECO:0000313" key="2">
    <source>
        <dbReference type="Proteomes" id="UP000219612"/>
    </source>
</evidence>
<protein>
    <submittedName>
        <fullName evidence="1">Uncharacterized protein</fullName>
    </submittedName>
</protein>
<sequence length="38" mass="4092">MIRCYFAPEPQHQLPAVADCASVLEEQFGRLASSGGVI</sequence>
<gene>
    <name evidence="1" type="ORF">SAMN05421748_12698</name>
</gene>
<reference evidence="1 2" key="1">
    <citation type="submission" date="2017-09" db="EMBL/GenBank/DDBJ databases">
        <authorList>
            <person name="Ehlers B."/>
            <person name="Leendertz F.H."/>
        </authorList>
    </citation>
    <scope>NUCLEOTIDE SEQUENCE [LARGE SCALE GENOMIC DNA]</scope>
    <source>
        <strain evidence="1 2">CGMCC 4.6857</strain>
    </source>
</reference>
<accession>A0A285JVK4</accession>
<dbReference type="Proteomes" id="UP000219612">
    <property type="component" value="Unassembled WGS sequence"/>
</dbReference>
<proteinExistence type="predicted"/>
<name>A0A285JVK4_9ACTN</name>
<evidence type="ECO:0000313" key="1">
    <source>
        <dbReference type="EMBL" id="SNY64308.1"/>
    </source>
</evidence>
<dbReference type="AlphaFoldDB" id="A0A285JVK4"/>
<dbReference type="EMBL" id="OBDY01000026">
    <property type="protein sequence ID" value="SNY64308.1"/>
    <property type="molecule type" value="Genomic_DNA"/>
</dbReference>
<keyword evidence="2" id="KW-1185">Reference proteome</keyword>